<organism evidence="3 4">
    <name type="scientific">Runella defluvii</name>
    <dbReference type="NCBI Taxonomy" id="370973"/>
    <lineage>
        <taxon>Bacteria</taxon>
        <taxon>Pseudomonadati</taxon>
        <taxon>Bacteroidota</taxon>
        <taxon>Cytophagia</taxon>
        <taxon>Cytophagales</taxon>
        <taxon>Spirosomataceae</taxon>
        <taxon>Runella</taxon>
    </lineage>
</organism>
<dbReference type="NCBIfam" id="TIGR02293">
    <property type="entry name" value="TAS_TIGR02293"/>
    <property type="match status" value="1"/>
</dbReference>
<dbReference type="InterPro" id="IPR011979">
    <property type="entry name" value="Antitox_Xre"/>
</dbReference>
<proteinExistence type="predicted"/>
<evidence type="ECO:0000313" key="3">
    <source>
        <dbReference type="EMBL" id="MBB3838955.1"/>
    </source>
</evidence>
<dbReference type="RefSeq" id="WP_183974794.1">
    <property type="nucleotide sequence ID" value="NZ_JACIBY010000005.1"/>
</dbReference>
<accession>A0A7W5ZKQ9</accession>
<dbReference type="GO" id="GO:0003677">
    <property type="term" value="F:DNA binding"/>
    <property type="evidence" value="ECO:0007669"/>
    <property type="project" value="InterPro"/>
</dbReference>
<dbReference type="Pfam" id="PF09722">
    <property type="entry name" value="Xre_MbcA_ParS_C"/>
    <property type="match status" value="1"/>
</dbReference>
<evidence type="ECO:0000259" key="1">
    <source>
        <dbReference type="Pfam" id="PF09722"/>
    </source>
</evidence>
<name>A0A7W5ZKQ9_9BACT</name>
<dbReference type="InterPro" id="IPR024467">
    <property type="entry name" value="Xre/MbcA/ParS-like_toxin-bd"/>
</dbReference>
<dbReference type="EMBL" id="JACIBY010000005">
    <property type="protein sequence ID" value="MBB3838955.1"/>
    <property type="molecule type" value="Genomic_DNA"/>
</dbReference>
<evidence type="ECO:0000259" key="2">
    <source>
        <dbReference type="Pfam" id="PF20432"/>
    </source>
</evidence>
<dbReference type="Pfam" id="PF20432">
    <property type="entry name" value="Xre-like-HTH"/>
    <property type="match status" value="1"/>
</dbReference>
<keyword evidence="4" id="KW-1185">Reference proteome</keyword>
<comment type="caution">
    <text evidence="3">The sequence shown here is derived from an EMBL/GenBank/DDBJ whole genome shotgun (WGS) entry which is preliminary data.</text>
</comment>
<feature type="domain" description="Antitoxin Xre-like helix-turn-helix" evidence="2">
    <location>
        <begin position="21"/>
        <end position="79"/>
    </location>
</feature>
<reference evidence="3 4" key="1">
    <citation type="submission" date="2020-08" db="EMBL/GenBank/DDBJ databases">
        <title>Genomic Encyclopedia of Type Strains, Phase IV (KMG-IV): sequencing the most valuable type-strain genomes for metagenomic binning, comparative biology and taxonomic classification.</title>
        <authorList>
            <person name="Goeker M."/>
        </authorList>
    </citation>
    <scope>NUCLEOTIDE SEQUENCE [LARGE SCALE GENOMIC DNA]</scope>
    <source>
        <strain evidence="3 4">DSM 17976</strain>
    </source>
</reference>
<dbReference type="InterPro" id="IPR046847">
    <property type="entry name" value="Xre-like_HTH"/>
</dbReference>
<dbReference type="Proteomes" id="UP000541352">
    <property type="component" value="Unassembled WGS sequence"/>
</dbReference>
<evidence type="ECO:0000313" key="4">
    <source>
        <dbReference type="Proteomes" id="UP000541352"/>
    </source>
</evidence>
<gene>
    <name evidence="3" type="ORF">FHS57_002961</name>
</gene>
<protein>
    <submittedName>
        <fullName evidence="3">Putative toxin-antitoxin system antitoxin component (TIGR02293 family)</fullName>
    </submittedName>
</protein>
<sequence length="138" mass="15997">MITQPQQSSFLLLTFDDPFLLIEKTREGLTKNDADALGNVYDLNDREMARILNLSERTYHRYKEDARLDASASDRLLQLKKVLQYGESVFESREKFQRWLRRPLRTMNGEAPIQLLATITGLNVVETALGRIEYGVYI</sequence>
<feature type="domain" description="Antitoxin Xre/MbcA/ParS-like toxin-binding" evidence="1">
    <location>
        <begin position="87"/>
        <end position="135"/>
    </location>
</feature>
<dbReference type="AlphaFoldDB" id="A0A7W5ZKQ9"/>